<evidence type="ECO:0000256" key="8">
    <source>
        <dbReference type="PROSITE-ProRule" id="PRU00169"/>
    </source>
</evidence>
<dbReference type="EC" id="2.7.13.3" evidence="3"/>
<dbReference type="InterPro" id="IPR001610">
    <property type="entry name" value="PAC"/>
</dbReference>
<dbReference type="Gene3D" id="1.10.287.130">
    <property type="match status" value="1"/>
</dbReference>
<evidence type="ECO:0000259" key="11">
    <source>
        <dbReference type="PROSITE" id="PS50112"/>
    </source>
</evidence>
<dbReference type="Pfam" id="PF02518">
    <property type="entry name" value="HATPase_c"/>
    <property type="match status" value="1"/>
</dbReference>
<dbReference type="SUPFAM" id="SSF55785">
    <property type="entry name" value="PYP-like sensor domain (PAS domain)"/>
    <property type="match status" value="1"/>
</dbReference>
<proteinExistence type="predicted"/>
<dbReference type="SMART" id="SM00387">
    <property type="entry name" value="HATPase_c"/>
    <property type="match status" value="1"/>
</dbReference>
<evidence type="ECO:0000256" key="1">
    <source>
        <dbReference type="ARBA" id="ARBA00000085"/>
    </source>
</evidence>
<gene>
    <name evidence="14" type="ORF">GETHOR_04230</name>
</gene>
<evidence type="ECO:0000256" key="7">
    <source>
        <dbReference type="ARBA" id="ARBA00023136"/>
    </source>
</evidence>
<dbReference type="PROSITE" id="PS50113">
    <property type="entry name" value="PAC"/>
    <property type="match status" value="1"/>
</dbReference>
<dbReference type="InterPro" id="IPR011006">
    <property type="entry name" value="CheY-like_superfamily"/>
</dbReference>
<name>A0ABM8DN23_9BACT</name>
<keyword evidence="15" id="KW-1185">Reference proteome</keyword>
<evidence type="ECO:0000259" key="9">
    <source>
        <dbReference type="PROSITE" id="PS50109"/>
    </source>
</evidence>
<sequence length="864" mass="94582">MTEPRAPIAGRSRALLVLLAGVALSLAGFFLARDARRRQVEAEFQAAARDRAESVIQGFRHGLEDVLVLRSYFESSDQVTREDFDAFTSLTLSLHPYIQALQWLPEVSPRNRAALEAEARRKYPGFRFFDRDAAGQEAILPADARFHGVAFVSPYKGNEVTLGFAAEQLATRQQALERALRTGELSASGRIRLIQEQGDQSGLLVMASVRGPHGSSRGVVQGVFRAGDLVQKSLAILEPRGVELRLLDASAPPSESVLHAEPSPLPPEGAAKPSPLRLTREFKLAGRRWAVVVTPGPGHYPLAAGWRAWGVLAGGFAFSLLLAGYVRTLLAGQAQIRAQVEARTHELAEEVESHRKDARALRVSEARFRHLVEVMGEGMWVVDPDGITTFVNRRMAEMLGYPPAEMIGRPLTDFEFEEDIPTSRRNMAQRREGISAQHDFRFKRKDGSEVWTIVTGNPVLDDEGRVVSVLGMITDITERRRAEQAQLQSQKLESLGVLAGGIAHDFNNLLTAILGNINLAQMCIPRLSPAQLYLENLEKTVHRATSLTRQMLAYSGKGRFVVAPLDLNQAVEEMSHLLGVSISKKVSLRFQLQPGLPALMAEASQIQQVVMNLVTNASEAIGDAEGIVSIRTGLQVYSEVDLRRDFPGQDIAPGAFLTLEVADTGQGMTPEVQARIFEPFFTTKFTGRGLGLSAMQGIIRGHKGGIRVYSEPGKGTTFKVIFPAGTRAVDFEPEEVEVDAWRGSGTVLVVDDEDGVRTVAEALLRSMGFEVILAKDGMEGLERFRSAPGAIQAVLLDLTMPHMGGVETFRELRRIDPGCRVVLTSGYNEQEAIQDFLGKGLVAFVQKPFQSTSLAQAMKKALEG</sequence>
<dbReference type="InterPro" id="IPR000014">
    <property type="entry name" value="PAS"/>
</dbReference>
<comment type="subcellular location">
    <subcellularLocation>
        <location evidence="2">Membrane</location>
    </subcellularLocation>
</comment>
<dbReference type="InterPro" id="IPR000700">
    <property type="entry name" value="PAS-assoc_C"/>
</dbReference>
<dbReference type="Proteomes" id="UP001242010">
    <property type="component" value="Chromosome"/>
</dbReference>
<dbReference type="RefSeq" id="WP_286354945.1">
    <property type="nucleotide sequence ID" value="NZ_AP027079.1"/>
</dbReference>
<evidence type="ECO:0000256" key="3">
    <source>
        <dbReference type="ARBA" id="ARBA00012438"/>
    </source>
</evidence>
<dbReference type="PRINTS" id="PR00344">
    <property type="entry name" value="BCTRLSENSOR"/>
</dbReference>
<organism evidence="14 15">
    <name type="scientific">Geothrix oryzae</name>
    <dbReference type="NCBI Taxonomy" id="2927975"/>
    <lineage>
        <taxon>Bacteria</taxon>
        <taxon>Pseudomonadati</taxon>
        <taxon>Acidobacteriota</taxon>
        <taxon>Holophagae</taxon>
        <taxon>Holophagales</taxon>
        <taxon>Holophagaceae</taxon>
        <taxon>Geothrix</taxon>
    </lineage>
</organism>
<dbReference type="Pfam" id="PF03924">
    <property type="entry name" value="CHASE"/>
    <property type="match status" value="1"/>
</dbReference>
<dbReference type="InterPro" id="IPR042240">
    <property type="entry name" value="CHASE_sf"/>
</dbReference>
<dbReference type="Pfam" id="PF00072">
    <property type="entry name" value="Response_reg"/>
    <property type="match status" value="1"/>
</dbReference>
<keyword evidence="5" id="KW-0812">Transmembrane</keyword>
<dbReference type="InterPro" id="IPR003661">
    <property type="entry name" value="HisK_dim/P_dom"/>
</dbReference>
<dbReference type="InterPro" id="IPR001789">
    <property type="entry name" value="Sig_transdc_resp-reg_receiver"/>
</dbReference>
<dbReference type="SMART" id="SM01079">
    <property type="entry name" value="CHASE"/>
    <property type="match status" value="1"/>
</dbReference>
<dbReference type="SMART" id="SM00388">
    <property type="entry name" value="HisKA"/>
    <property type="match status" value="1"/>
</dbReference>
<dbReference type="NCBIfam" id="TIGR00229">
    <property type="entry name" value="sensory_box"/>
    <property type="match status" value="1"/>
</dbReference>
<dbReference type="Gene3D" id="3.30.565.10">
    <property type="entry name" value="Histidine kinase-like ATPase, C-terminal domain"/>
    <property type="match status" value="1"/>
</dbReference>
<feature type="domain" description="PAS" evidence="11">
    <location>
        <begin position="364"/>
        <end position="419"/>
    </location>
</feature>
<reference evidence="15" key="1">
    <citation type="journal article" date="2023" name="Int. J. Syst. Evol. Microbiol.">
        <title>Mesoterricola silvestris gen. nov., sp. nov., Mesoterricola sediminis sp. nov., Geothrix oryzae sp. nov., Geothrix edaphica sp. nov., Geothrix rubra sp. nov., and Geothrix limicola sp. nov., six novel members of Acidobacteriota isolated from soils.</title>
        <authorList>
            <person name="Itoh H."/>
            <person name="Sugisawa Y."/>
            <person name="Mise K."/>
            <person name="Xu Z."/>
            <person name="Kuniyasu M."/>
            <person name="Ushijima N."/>
            <person name="Kawano K."/>
            <person name="Kobayashi E."/>
            <person name="Shiratori Y."/>
            <person name="Masuda Y."/>
            <person name="Senoo K."/>
        </authorList>
    </citation>
    <scope>NUCLEOTIDE SEQUENCE [LARGE SCALE GENOMIC DNA]</scope>
    <source>
        <strain evidence="15">Red222</strain>
    </source>
</reference>
<dbReference type="PROSITE" id="PS50112">
    <property type="entry name" value="PAS"/>
    <property type="match status" value="1"/>
</dbReference>
<dbReference type="InterPro" id="IPR005467">
    <property type="entry name" value="His_kinase_dom"/>
</dbReference>
<evidence type="ECO:0000313" key="15">
    <source>
        <dbReference type="Proteomes" id="UP001242010"/>
    </source>
</evidence>
<dbReference type="PANTHER" id="PTHR43065:SF42">
    <property type="entry name" value="TWO-COMPONENT SENSOR PPRA"/>
    <property type="match status" value="1"/>
</dbReference>
<protein>
    <recommendedName>
        <fullName evidence="3">histidine kinase</fullName>
        <ecNumber evidence="3">2.7.13.3</ecNumber>
    </recommendedName>
</protein>
<dbReference type="SMART" id="SM00448">
    <property type="entry name" value="REC"/>
    <property type="match status" value="1"/>
</dbReference>
<feature type="modified residue" description="4-aspartylphosphate" evidence="8">
    <location>
        <position position="797"/>
    </location>
</feature>
<evidence type="ECO:0000256" key="4">
    <source>
        <dbReference type="ARBA" id="ARBA00022553"/>
    </source>
</evidence>
<keyword evidence="7" id="KW-0472">Membrane</keyword>
<evidence type="ECO:0000259" key="12">
    <source>
        <dbReference type="PROSITE" id="PS50113"/>
    </source>
</evidence>
<comment type="catalytic activity">
    <reaction evidence="1">
        <text>ATP + protein L-histidine = ADP + protein N-phospho-L-histidine.</text>
        <dbReference type="EC" id="2.7.13.3"/>
    </reaction>
</comment>
<feature type="domain" description="Response regulatory" evidence="10">
    <location>
        <begin position="746"/>
        <end position="862"/>
    </location>
</feature>
<dbReference type="InterPro" id="IPR003594">
    <property type="entry name" value="HATPase_dom"/>
</dbReference>
<dbReference type="SMART" id="SM00091">
    <property type="entry name" value="PAS"/>
    <property type="match status" value="1"/>
</dbReference>
<keyword evidence="6" id="KW-1133">Transmembrane helix</keyword>
<dbReference type="PROSITE" id="PS50110">
    <property type="entry name" value="RESPONSE_REGULATORY"/>
    <property type="match status" value="1"/>
</dbReference>
<accession>A0ABM8DN23</accession>
<dbReference type="CDD" id="cd00156">
    <property type="entry name" value="REC"/>
    <property type="match status" value="1"/>
</dbReference>
<feature type="domain" description="CHASE" evidence="13">
    <location>
        <begin position="75"/>
        <end position="292"/>
    </location>
</feature>
<dbReference type="PROSITE" id="PS50109">
    <property type="entry name" value="HIS_KIN"/>
    <property type="match status" value="1"/>
</dbReference>
<dbReference type="SUPFAM" id="SSF55874">
    <property type="entry name" value="ATPase domain of HSP90 chaperone/DNA topoisomerase II/histidine kinase"/>
    <property type="match status" value="1"/>
</dbReference>
<dbReference type="SUPFAM" id="SSF47384">
    <property type="entry name" value="Homodimeric domain of signal transducing histidine kinase"/>
    <property type="match status" value="1"/>
</dbReference>
<feature type="domain" description="PAC" evidence="12">
    <location>
        <begin position="436"/>
        <end position="488"/>
    </location>
</feature>
<dbReference type="InterPro" id="IPR036097">
    <property type="entry name" value="HisK_dim/P_sf"/>
</dbReference>
<dbReference type="CDD" id="cd00130">
    <property type="entry name" value="PAS"/>
    <property type="match status" value="1"/>
</dbReference>
<evidence type="ECO:0000256" key="5">
    <source>
        <dbReference type="ARBA" id="ARBA00022692"/>
    </source>
</evidence>
<evidence type="ECO:0000256" key="6">
    <source>
        <dbReference type="ARBA" id="ARBA00022989"/>
    </source>
</evidence>
<dbReference type="InterPro" id="IPR006189">
    <property type="entry name" value="CHASE_dom"/>
</dbReference>
<dbReference type="Gene3D" id="3.30.450.350">
    <property type="entry name" value="CHASE domain"/>
    <property type="match status" value="1"/>
</dbReference>
<dbReference type="InterPro" id="IPR036890">
    <property type="entry name" value="HATPase_C_sf"/>
</dbReference>
<feature type="domain" description="Histidine kinase" evidence="9">
    <location>
        <begin position="501"/>
        <end position="726"/>
    </location>
</feature>
<dbReference type="Gene3D" id="3.40.50.2300">
    <property type="match status" value="1"/>
</dbReference>
<dbReference type="SUPFAM" id="SSF52172">
    <property type="entry name" value="CheY-like"/>
    <property type="match status" value="1"/>
</dbReference>
<evidence type="ECO:0000259" key="13">
    <source>
        <dbReference type="PROSITE" id="PS50839"/>
    </source>
</evidence>
<dbReference type="InterPro" id="IPR004358">
    <property type="entry name" value="Sig_transdc_His_kin-like_C"/>
</dbReference>
<dbReference type="EMBL" id="AP027079">
    <property type="protein sequence ID" value="BDU68322.1"/>
    <property type="molecule type" value="Genomic_DNA"/>
</dbReference>
<evidence type="ECO:0000256" key="2">
    <source>
        <dbReference type="ARBA" id="ARBA00004370"/>
    </source>
</evidence>
<dbReference type="Gene3D" id="3.30.450.20">
    <property type="entry name" value="PAS domain"/>
    <property type="match status" value="1"/>
</dbReference>
<dbReference type="CDD" id="cd00082">
    <property type="entry name" value="HisKA"/>
    <property type="match status" value="1"/>
</dbReference>
<dbReference type="PROSITE" id="PS50839">
    <property type="entry name" value="CHASE"/>
    <property type="match status" value="1"/>
</dbReference>
<dbReference type="InterPro" id="IPR035965">
    <property type="entry name" value="PAS-like_dom_sf"/>
</dbReference>
<evidence type="ECO:0000313" key="14">
    <source>
        <dbReference type="EMBL" id="BDU68322.1"/>
    </source>
</evidence>
<dbReference type="PANTHER" id="PTHR43065">
    <property type="entry name" value="SENSOR HISTIDINE KINASE"/>
    <property type="match status" value="1"/>
</dbReference>
<dbReference type="SMART" id="SM00086">
    <property type="entry name" value="PAC"/>
    <property type="match status" value="1"/>
</dbReference>
<dbReference type="Pfam" id="PF13426">
    <property type="entry name" value="PAS_9"/>
    <property type="match status" value="1"/>
</dbReference>
<evidence type="ECO:0000259" key="10">
    <source>
        <dbReference type="PROSITE" id="PS50110"/>
    </source>
</evidence>
<keyword evidence="4 8" id="KW-0597">Phosphoprotein</keyword>